<evidence type="ECO:0000313" key="2">
    <source>
        <dbReference type="Proteomes" id="UP001183390"/>
    </source>
</evidence>
<comment type="caution">
    <text evidence="1">The sequence shown here is derived from an EMBL/GenBank/DDBJ whole genome shotgun (WGS) entry which is preliminary data.</text>
</comment>
<sequence length="348" mass="37724">MLHTLIVGLGRSGRGLHAPSLAKVRAAAPGLFAAGPVMGHDPRVGEVDGIRKVASLEDAARRRPPRDTVVHLCTPPHLRARALERLAGLGYRRIIVEKPLALDLMELAAIARLRRRWGLDLTVATPWSASTLSARLLAVRRSGAFGSLRAATVLQHKPRFTRTLESPGHPTAFDIEVPHALAVVVTLAGGADVAAAELDDMVLDGTRLPGLGGARMDLVHHTGVLTRLESDLTAPLRERRIVLEFDEAVLTGHYPCSETDHTAQLSVALPGREATRSVFPDDALTAFLRSCYTRYSRPWGERDRGDLPVHVEAVRLLVEAKRLCSPDPYPAYSERREVAGEVDSVVGA</sequence>
<dbReference type="Gene3D" id="3.40.50.720">
    <property type="entry name" value="NAD(P)-binding Rossmann-like Domain"/>
    <property type="match status" value="1"/>
</dbReference>
<name>A0ABU2M6R1_9ACTN</name>
<organism evidence="1 2">
    <name type="scientific">Nocardiopsis lambiniae</name>
    <dbReference type="NCBI Taxonomy" id="3075539"/>
    <lineage>
        <taxon>Bacteria</taxon>
        <taxon>Bacillati</taxon>
        <taxon>Actinomycetota</taxon>
        <taxon>Actinomycetes</taxon>
        <taxon>Streptosporangiales</taxon>
        <taxon>Nocardiopsidaceae</taxon>
        <taxon>Nocardiopsis</taxon>
    </lineage>
</organism>
<dbReference type="InterPro" id="IPR036291">
    <property type="entry name" value="NAD(P)-bd_dom_sf"/>
</dbReference>
<dbReference type="Proteomes" id="UP001183390">
    <property type="component" value="Unassembled WGS sequence"/>
</dbReference>
<dbReference type="EMBL" id="JAVREP010000004">
    <property type="protein sequence ID" value="MDT0328336.1"/>
    <property type="molecule type" value="Genomic_DNA"/>
</dbReference>
<proteinExistence type="predicted"/>
<protein>
    <submittedName>
        <fullName evidence="1">Oxidoreductase</fullName>
    </submittedName>
</protein>
<dbReference type="RefSeq" id="WP_311511068.1">
    <property type="nucleotide sequence ID" value="NZ_JAVREP010000004.1"/>
</dbReference>
<keyword evidence="2" id="KW-1185">Reference proteome</keyword>
<reference evidence="2" key="1">
    <citation type="submission" date="2023-07" db="EMBL/GenBank/DDBJ databases">
        <title>30 novel species of actinomycetes from the DSMZ collection.</title>
        <authorList>
            <person name="Nouioui I."/>
        </authorList>
    </citation>
    <scope>NUCLEOTIDE SEQUENCE [LARGE SCALE GENOMIC DNA]</scope>
    <source>
        <strain evidence="2">DSM 44743</strain>
    </source>
</reference>
<accession>A0ABU2M6R1</accession>
<evidence type="ECO:0000313" key="1">
    <source>
        <dbReference type="EMBL" id="MDT0328336.1"/>
    </source>
</evidence>
<dbReference type="SUPFAM" id="SSF51735">
    <property type="entry name" value="NAD(P)-binding Rossmann-fold domains"/>
    <property type="match status" value="1"/>
</dbReference>
<gene>
    <name evidence="1" type="ORF">RM479_07915</name>
</gene>